<organism evidence="1">
    <name type="scientific">Arundo donax</name>
    <name type="common">Giant reed</name>
    <name type="synonym">Donax arundinaceus</name>
    <dbReference type="NCBI Taxonomy" id="35708"/>
    <lineage>
        <taxon>Eukaryota</taxon>
        <taxon>Viridiplantae</taxon>
        <taxon>Streptophyta</taxon>
        <taxon>Embryophyta</taxon>
        <taxon>Tracheophyta</taxon>
        <taxon>Spermatophyta</taxon>
        <taxon>Magnoliopsida</taxon>
        <taxon>Liliopsida</taxon>
        <taxon>Poales</taxon>
        <taxon>Poaceae</taxon>
        <taxon>PACMAD clade</taxon>
        <taxon>Arundinoideae</taxon>
        <taxon>Arundineae</taxon>
        <taxon>Arundo</taxon>
    </lineage>
</organism>
<name>A0A0A8Z2F2_ARUDO</name>
<dbReference type="AlphaFoldDB" id="A0A0A8Z2F2"/>
<accession>A0A0A8Z2F2</accession>
<sequence length="25" mass="2798">MKGRSQIISTKTGSLPVAQHLFWVL</sequence>
<proteinExistence type="predicted"/>
<dbReference type="EMBL" id="GBRH01264914">
    <property type="protein sequence ID" value="JAD32981.1"/>
    <property type="molecule type" value="Transcribed_RNA"/>
</dbReference>
<reference evidence="1" key="1">
    <citation type="submission" date="2014-09" db="EMBL/GenBank/DDBJ databases">
        <authorList>
            <person name="Magalhaes I.L.F."/>
            <person name="Oliveira U."/>
            <person name="Santos F.R."/>
            <person name="Vidigal T.H.D.A."/>
            <person name="Brescovit A.D."/>
            <person name="Santos A.J."/>
        </authorList>
    </citation>
    <scope>NUCLEOTIDE SEQUENCE</scope>
    <source>
        <tissue evidence="1">Shoot tissue taken approximately 20 cm above the soil surface</tissue>
    </source>
</reference>
<evidence type="ECO:0000313" key="1">
    <source>
        <dbReference type="EMBL" id="JAD32981.1"/>
    </source>
</evidence>
<reference evidence="1" key="2">
    <citation type="journal article" date="2015" name="Data Brief">
        <title>Shoot transcriptome of the giant reed, Arundo donax.</title>
        <authorList>
            <person name="Barrero R.A."/>
            <person name="Guerrero F.D."/>
            <person name="Moolhuijzen P."/>
            <person name="Goolsby J.A."/>
            <person name="Tidwell J."/>
            <person name="Bellgard S.E."/>
            <person name="Bellgard M.I."/>
        </authorList>
    </citation>
    <scope>NUCLEOTIDE SEQUENCE</scope>
    <source>
        <tissue evidence="1">Shoot tissue taken approximately 20 cm above the soil surface</tissue>
    </source>
</reference>
<protein>
    <submittedName>
        <fullName evidence="1">Uncharacterized protein</fullName>
    </submittedName>
</protein>